<evidence type="ECO:0000313" key="3">
    <source>
        <dbReference type="Proteomes" id="UP000231912"/>
    </source>
</evidence>
<feature type="chain" id="PRO_5014890061" description="DUF3887 domain-containing protein" evidence="1">
    <location>
        <begin position="20"/>
        <end position="145"/>
    </location>
</feature>
<name>A0A2M9ZDF5_9LEPT</name>
<sequence>MKRIVILALALSLATPLFAGKVSGLVEEFNKVEEYNKNRKLSDSVKKATLEKNLLSALKYSLHRKYLDYKEYTKDLKADSIQYEPQKGTFGVYVKYKTYIVFYSYLMDPEIYLQTPINEVFYVRPENLEEEPHKDEKPAAPTTGK</sequence>
<feature type="signal peptide" evidence="1">
    <location>
        <begin position="1"/>
        <end position="19"/>
    </location>
</feature>
<comment type="caution">
    <text evidence="2">The sequence shown here is derived from an EMBL/GenBank/DDBJ whole genome shotgun (WGS) entry which is preliminary data.</text>
</comment>
<dbReference type="Proteomes" id="UP000231912">
    <property type="component" value="Unassembled WGS sequence"/>
</dbReference>
<protein>
    <recommendedName>
        <fullName evidence="4">DUF3887 domain-containing protein</fullName>
    </recommendedName>
</protein>
<dbReference type="NCBIfam" id="NF047613">
    <property type="entry name" value="LIC11625_fam"/>
    <property type="match status" value="1"/>
</dbReference>
<proteinExistence type="predicted"/>
<evidence type="ECO:0008006" key="4">
    <source>
        <dbReference type="Google" id="ProtNLM"/>
    </source>
</evidence>
<dbReference type="AlphaFoldDB" id="A0A2M9ZDF5"/>
<organism evidence="2 3">
    <name type="scientific">Leptospira wolffii</name>
    <dbReference type="NCBI Taxonomy" id="409998"/>
    <lineage>
        <taxon>Bacteria</taxon>
        <taxon>Pseudomonadati</taxon>
        <taxon>Spirochaetota</taxon>
        <taxon>Spirochaetia</taxon>
        <taxon>Leptospirales</taxon>
        <taxon>Leptospiraceae</taxon>
        <taxon>Leptospira</taxon>
    </lineage>
</organism>
<accession>A0A2M9ZDF5</accession>
<keyword evidence="1" id="KW-0732">Signal</keyword>
<evidence type="ECO:0000313" key="2">
    <source>
        <dbReference type="EMBL" id="PJZ66439.1"/>
    </source>
</evidence>
<gene>
    <name evidence="2" type="ORF">CH371_09265</name>
</gene>
<evidence type="ECO:0000256" key="1">
    <source>
        <dbReference type="SAM" id="SignalP"/>
    </source>
</evidence>
<dbReference type="EMBL" id="NPDT01000002">
    <property type="protein sequence ID" value="PJZ66439.1"/>
    <property type="molecule type" value="Genomic_DNA"/>
</dbReference>
<dbReference type="RefSeq" id="WP_100758628.1">
    <property type="nucleotide sequence ID" value="NZ_NPDT01000002.1"/>
</dbReference>
<reference evidence="2 3" key="1">
    <citation type="submission" date="2017-07" db="EMBL/GenBank/DDBJ databases">
        <title>Leptospira spp. isolated from tropical soils.</title>
        <authorList>
            <person name="Thibeaux R."/>
            <person name="Iraola G."/>
            <person name="Ferres I."/>
            <person name="Bierque E."/>
            <person name="Girault D."/>
            <person name="Soupe-Gilbert M.-E."/>
            <person name="Picardeau M."/>
            <person name="Goarant C."/>
        </authorList>
    </citation>
    <scope>NUCLEOTIDE SEQUENCE [LARGE SCALE GENOMIC DNA]</scope>
    <source>
        <strain evidence="2 3">FH2-C-A2</strain>
    </source>
</reference>